<evidence type="ECO:0000313" key="2">
    <source>
        <dbReference type="EMBL" id="KAI6645818.1"/>
    </source>
</evidence>
<comment type="caution">
    <text evidence="2">The sequence shown here is derived from an EMBL/GenBank/DDBJ whole genome shotgun (WGS) entry which is preliminary data.</text>
</comment>
<dbReference type="Proteomes" id="UP001165289">
    <property type="component" value="Unassembled WGS sequence"/>
</dbReference>
<gene>
    <name evidence="2" type="ORF">LOD99_13078</name>
</gene>
<evidence type="ECO:0000256" key="1">
    <source>
        <dbReference type="SAM" id="MobiDB-lite"/>
    </source>
</evidence>
<feature type="region of interest" description="Disordered" evidence="1">
    <location>
        <begin position="551"/>
        <end position="583"/>
    </location>
</feature>
<evidence type="ECO:0000313" key="3">
    <source>
        <dbReference type="Proteomes" id="UP001165289"/>
    </source>
</evidence>
<feature type="compositionally biased region" description="Polar residues" evidence="1">
    <location>
        <begin position="556"/>
        <end position="583"/>
    </location>
</feature>
<feature type="region of interest" description="Disordered" evidence="1">
    <location>
        <begin position="1"/>
        <end position="20"/>
    </location>
</feature>
<reference evidence="2 3" key="1">
    <citation type="journal article" date="2023" name="BMC Biol.">
        <title>The compact genome of the sponge Oopsacas minuta (Hexactinellida) is lacking key metazoan core genes.</title>
        <authorList>
            <person name="Santini S."/>
            <person name="Schenkelaars Q."/>
            <person name="Jourda C."/>
            <person name="Duchesne M."/>
            <person name="Belahbib H."/>
            <person name="Rocher C."/>
            <person name="Selva M."/>
            <person name="Riesgo A."/>
            <person name="Vervoort M."/>
            <person name="Leys S.P."/>
            <person name="Kodjabachian L."/>
            <person name="Le Bivic A."/>
            <person name="Borchiellini C."/>
            <person name="Claverie J.M."/>
            <person name="Renard E."/>
        </authorList>
    </citation>
    <scope>NUCLEOTIDE SEQUENCE [LARGE SCALE GENOMIC DNA]</scope>
    <source>
        <strain evidence="2">SPO-2</strain>
    </source>
</reference>
<protein>
    <submittedName>
        <fullName evidence="2">Uncharacterized protein</fullName>
    </submittedName>
</protein>
<dbReference type="AlphaFoldDB" id="A0AAV7JAV3"/>
<organism evidence="2 3">
    <name type="scientific">Oopsacas minuta</name>
    <dbReference type="NCBI Taxonomy" id="111878"/>
    <lineage>
        <taxon>Eukaryota</taxon>
        <taxon>Metazoa</taxon>
        <taxon>Porifera</taxon>
        <taxon>Hexactinellida</taxon>
        <taxon>Hexasterophora</taxon>
        <taxon>Lyssacinosida</taxon>
        <taxon>Leucopsacidae</taxon>
        <taxon>Oopsacas</taxon>
    </lineage>
</organism>
<sequence>MAANQGNGGTGLLEGNTSRHTRSRKRDKVWCLLCLNSGRKSRLQLFQIGGNEAMYLCSNETCPYPVSMSDDLHSSVVSRELTELKVSSPQKTTSGNTMKKYPTSMPIVVPVEVQKMPTMPREDGHSKRNSISDLTEDSILQFKLWMRGNKRSFRSNSLTQEESINIYKNGDLRERDIFTSKRVRIKSTHLEADSETDVASRNRIVTHTNKLSSKAPRHFSTPSIRKIDKTLMEASGVNVDKKFEPFKITPKASITKPIPEETENPSQNVLTNHEEDPLATQPETLQNNLQENNIVDNNVSNNLSGDDGIQNGTEIMQMNSLQMPLLSPEQWPHTPQPMQMQNGHVDSVYNTPLIAPPPYIPNNYHMMSQYNQLIPPPSNYHNMPNSVPPPPLQTPLSPMPQPTNNYTNDQFYYPDNLYTDYAEQWDDLELTKMLDAIDMPPTDQYDPTLGILPPGTSPEANMYGMMDPNTMTSPNNITGPYDRPHPSLQMPINSPLLTSNISNSLPLTNNTNIPVSSQIMSPGSGQESGIVDNALKDIVYNVDTNNTDKVTTFNNHQESPMSSYQSPLSQGEYQNLSLVGSAT</sequence>
<name>A0AAV7JAV3_9METZ</name>
<keyword evidence="3" id="KW-1185">Reference proteome</keyword>
<proteinExistence type="predicted"/>
<feature type="compositionally biased region" description="Gly residues" evidence="1">
    <location>
        <begin position="1"/>
        <end position="12"/>
    </location>
</feature>
<accession>A0AAV7JAV3</accession>
<dbReference type="EMBL" id="JAKMXF010000365">
    <property type="protein sequence ID" value="KAI6645818.1"/>
    <property type="molecule type" value="Genomic_DNA"/>
</dbReference>